<dbReference type="EMBL" id="GALX01005298">
    <property type="protein sequence ID" value="JAB63168.1"/>
    <property type="molecule type" value="Transcribed_RNA"/>
</dbReference>
<dbReference type="PANTHER" id="PTHR47326">
    <property type="entry name" value="TRANSPOSABLE ELEMENT TC3 TRANSPOSASE-LIKE PROTEIN"/>
    <property type="match status" value="1"/>
</dbReference>
<proteinExistence type="predicted"/>
<protein>
    <submittedName>
        <fullName evidence="1">Transposable element Tc1 transposase</fullName>
    </submittedName>
</protein>
<dbReference type="Gene3D" id="3.30.420.10">
    <property type="entry name" value="Ribonuclease H-like superfamily/Ribonuclease H"/>
    <property type="match status" value="1"/>
</dbReference>
<sequence>MYDENLNAQRYVRILQENIIEPLDDMPLAQRYHMFFQHDGAPPHNSHIVRELLNHNFGDNWIGTYGPNRWPPRSPDLTPIDFYFWGDLKDKIYKYRANNVEELREHFENYIQRVSNIHIYNATRSIAKRCQLCINENGRQFEHLL</sequence>
<organism evidence="1">
    <name type="scientific">Anoplophora glabripennis</name>
    <name type="common">Asian longhorn beetle</name>
    <name type="synonym">Anoplophora nobilis</name>
    <dbReference type="NCBI Taxonomy" id="217634"/>
    <lineage>
        <taxon>Eukaryota</taxon>
        <taxon>Metazoa</taxon>
        <taxon>Ecdysozoa</taxon>
        <taxon>Arthropoda</taxon>
        <taxon>Hexapoda</taxon>
        <taxon>Insecta</taxon>
        <taxon>Pterygota</taxon>
        <taxon>Neoptera</taxon>
        <taxon>Endopterygota</taxon>
        <taxon>Coleoptera</taxon>
        <taxon>Polyphaga</taxon>
        <taxon>Cucujiformia</taxon>
        <taxon>Chrysomeloidea</taxon>
        <taxon>Cerambycidae</taxon>
        <taxon>Lamiinae</taxon>
        <taxon>Lamiini</taxon>
        <taxon>Anoplophora</taxon>
    </lineage>
</organism>
<dbReference type="AlphaFoldDB" id="V5GSF2"/>
<evidence type="ECO:0000313" key="1">
    <source>
        <dbReference type="EMBL" id="JAB63168.1"/>
    </source>
</evidence>
<accession>V5GSF2</accession>
<dbReference type="GO" id="GO:0003676">
    <property type="term" value="F:nucleic acid binding"/>
    <property type="evidence" value="ECO:0007669"/>
    <property type="project" value="InterPro"/>
</dbReference>
<name>V5GSF2_ANOGL</name>
<reference evidence="1" key="1">
    <citation type="submission" date="2013-07" db="EMBL/GenBank/DDBJ databases">
        <title>Midgut Transcriptome Profiling of Anoplphora glabripennis, a Lignocellulose Degrading, Wood-Boring Cerambycid.</title>
        <authorList>
            <person name="Scully E.D."/>
            <person name="Hoover K."/>
            <person name="Carlson J.E."/>
            <person name="Tien M."/>
            <person name="Geib S.M."/>
        </authorList>
    </citation>
    <scope>NUCLEOTIDE SEQUENCE</scope>
</reference>
<dbReference type="InterPro" id="IPR036397">
    <property type="entry name" value="RNaseH_sf"/>
</dbReference>
<gene>
    <name evidence="1" type="primary">TC1A</name>
</gene>
<dbReference type="PANTHER" id="PTHR47326:SF1">
    <property type="entry name" value="HTH PSQ-TYPE DOMAIN-CONTAINING PROTEIN"/>
    <property type="match status" value="1"/>
</dbReference>